<dbReference type="AlphaFoldDB" id="A0A7H2BFW5"/>
<dbReference type="Proteomes" id="UP000516404">
    <property type="component" value="Chromosome"/>
</dbReference>
<dbReference type="EMBL" id="CP061539">
    <property type="protein sequence ID" value="QNV38561.1"/>
    <property type="molecule type" value="Genomic_DNA"/>
</dbReference>
<dbReference type="Gene3D" id="1.20.120.450">
    <property type="entry name" value="dinb family like domain"/>
    <property type="match status" value="1"/>
</dbReference>
<organism evidence="1 2">
    <name type="scientific">Rothia terrae</name>
    <dbReference type="NCBI Taxonomy" id="396015"/>
    <lineage>
        <taxon>Bacteria</taxon>
        <taxon>Bacillati</taxon>
        <taxon>Actinomycetota</taxon>
        <taxon>Actinomycetes</taxon>
        <taxon>Micrococcales</taxon>
        <taxon>Micrococcaceae</taxon>
        <taxon>Rothia</taxon>
    </lineage>
</organism>
<reference evidence="1 2" key="1">
    <citation type="submission" date="2020-09" db="EMBL/GenBank/DDBJ databases">
        <title>Investigation of environmental microbes.</title>
        <authorList>
            <person name="Ou Y."/>
            <person name="Kang Q."/>
        </authorList>
    </citation>
    <scope>NUCLEOTIDE SEQUENCE [LARGE SCALE GENOMIC DNA]</scope>
    <source>
        <strain evidence="1 2">KJZ-14</strain>
    </source>
</reference>
<protein>
    <submittedName>
        <fullName evidence="1">DUF664 domain-containing protein</fullName>
    </submittedName>
</protein>
<dbReference type="RefSeq" id="WP_190725197.1">
    <property type="nucleotide sequence ID" value="NZ_CP061539.1"/>
</dbReference>
<evidence type="ECO:0000313" key="1">
    <source>
        <dbReference type="EMBL" id="QNV38561.1"/>
    </source>
</evidence>
<evidence type="ECO:0000313" key="2">
    <source>
        <dbReference type="Proteomes" id="UP000516404"/>
    </source>
</evidence>
<keyword evidence="2" id="KW-1185">Reference proteome</keyword>
<name>A0A7H2BFW5_9MICC</name>
<dbReference type="SUPFAM" id="SSF109854">
    <property type="entry name" value="DinB/YfiT-like putative metalloenzymes"/>
    <property type="match status" value="1"/>
</dbReference>
<dbReference type="KEGG" id="rter:IDM49_04685"/>
<proteinExistence type="predicted"/>
<dbReference type="Pfam" id="PF04978">
    <property type="entry name" value="MST"/>
    <property type="match status" value="1"/>
</dbReference>
<accession>A0A7H2BFW5</accession>
<gene>
    <name evidence="1" type="ORF">IDM49_04685</name>
</gene>
<dbReference type="InterPro" id="IPR034660">
    <property type="entry name" value="DinB/YfiT-like"/>
</dbReference>
<dbReference type="InterPro" id="IPR007061">
    <property type="entry name" value="MST-like"/>
</dbReference>
<dbReference type="GeneID" id="96623522"/>
<sequence>MSLEMMTLEEPPLLSDEKQTILGFLADQQQVFFNKLVHADGSVLSDRDLNCRVKPSSLTLKSLIAHLWWVEDYWREERVQGRDKMPQWSHLDFTQDADAEFHWALEQDTESLVTGLLESCKKTHELLSTRNWDDKILAAEGEIVNIRWVAVHLVEEWARHLGHADFLREAIDGSVGDERQ</sequence>